<dbReference type="SMART" id="SM00385">
    <property type="entry name" value="CYCLIN"/>
    <property type="match status" value="2"/>
</dbReference>
<dbReference type="Proteomes" id="UP000004348">
    <property type="component" value="Chromosome"/>
</dbReference>
<evidence type="ECO:0000256" key="3">
    <source>
        <dbReference type="ARBA" id="ARBA00022737"/>
    </source>
</evidence>
<dbReference type="AlphaFoldDB" id="F3KIM7"/>
<dbReference type="InterPro" id="IPR000812">
    <property type="entry name" value="TFIIB"/>
</dbReference>
<evidence type="ECO:0000256" key="2">
    <source>
        <dbReference type="ARBA" id="ARBA00013932"/>
    </source>
</evidence>
<keyword evidence="7" id="KW-0479">Metal-binding</keyword>
<dbReference type="Gene3D" id="1.10.472.170">
    <property type="match status" value="1"/>
</dbReference>
<feature type="region of interest" description="Disordered" evidence="9">
    <location>
        <begin position="44"/>
        <end position="67"/>
    </location>
</feature>
<evidence type="ECO:0000256" key="7">
    <source>
        <dbReference type="HAMAP-Rule" id="MF_00383"/>
    </source>
</evidence>
<evidence type="ECO:0000256" key="5">
    <source>
        <dbReference type="ARBA" id="ARBA00023163"/>
    </source>
</evidence>
<dbReference type="HOGENOM" id="CLU_043736_0_1_2"/>
<dbReference type="EMBL" id="AEGP01000022">
    <property type="protein sequence ID" value="EGG42771.1"/>
    <property type="molecule type" value="Genomic_DNA"/>
</dbReference>
<dbReference type="Pfam" id="PF08271">
    <property type="entry name" value="Zn_Ribbon_TF"/>
    <property type="match status" value="1"/>
</dbReference>
<feature type="binding site" evidence="7">
    <location>
        <position position="33"/>
    </location>
    <ligand>
        <name>Zn(2+)</name>
        <dbReference type="ChEBI" id="CHEBI:29105"/>
    </ligand>
</feature>
<accession>F3KIM7</accession>
<dbReference type="CDD" id="cd20549">
    <property type="entry name" value="CYCLIN_TFIIB_archaea_like_rpt1"/>
    <property type="match status" value="1"/>
</dbReference>
<dbReference type="GO" id="GO:0003743">
    <property type="term" value="F:translation initiation factor activity"/>
    <property type="evidence" value="ECO:0007669"/>
    <property type="project" value="UniProtKB-KW"/>
</dbReference>
<keyword evidence="5 7" id="KW-0804">Transcription</keyword>
<comment type="similarity">
    <text evidence="1 7">Belongs to the TFIIB family.</text>
</comment>
<evidence type="ECO:0000256" key="9">
    <source>
        <dbReference type="SAM" id="MobiDB-lite"/>
    </source>
</evidence>
<protein>
    <recommendedName>
        <fullName evidence="2 7">Transcription initiation factor IIB</fullName>
        <shortName evidence="7">TFIIB</shortName>
    </recommendedName>
</protein>
<dbReference type="GO" id="GO:0008270">
    <property type="term" value="F:zinc ion binding"/>
    <property type="evidence" value="ECO:0007669"/>
    <property type="project" value="UniProtKB-UniRule"/>
</dbReference>
<evidence type="ECO:0000256" key="8">
    <source>
        <dbReference type="PROSITE-ProRule" id="PRU00469"/>
    </source>
</evidence>
<keyword evidence="11" id="KW-0648">Protein biosynthesis</keyword>
<keyword evidence="11" id="KW-0396">Initiation factor</keyword>
<dbReference type="GO" id="GO:0070897">
    <property type="term" value="P:transcription preinitiation complex assembly"/>
    <property type="evidence" value="ECO:0007669"/>
    <property type="project" value="InterPro"/>
</dbReference>
<sequence length="305" mass="33873">MVLQSVNADNCPRCAKNSLLTDDVTGERFCGKCGYVISEKSQESGPEWRSFTQDEHGNKARAGAPTSLTMHDMGLSTIINPMNKDASGKPLTASMKSTIERLRTWDSRSQVHESVDRNLRQALSELNRLKDKLSLSDAVIEKAAYIYRKAIEKKLVRGRSISAMIASALYAACRDTETPRTLNDVGEAANLKKKDIARCYRLLHRELELKMPVVDPIQCLARIASRIGITEKTKRYAAKVLKISQEHEESAGKDPMGLAAAALYLACVKNGEDITQRDIAEAASVTEVTIRNRYKGLKLDQNMEL</sequence>
<dbReference type="InterPro" id="IPR013150">
    <property type="entry name" value="TFIIB_cyclin"/>
</dbReference>
<keyword evidence="7" id="KW-0862">Zinc</keyword>
<evidence type="ECO:0000256" key="1">
    <source>
        <dbReference type="ARBA" id="ARBA00010857"/>
    </source>
</evidence>
<dbReference type="PATRIC" id="fig|886738.10.peg.376"/>
<feature type="binding site" evidence="7">
    <location>
        <position position="14"/>
    </location>
    <ligand>
        <name>Zn(2+)</name>
        <dbReference type="ChEBI" id="CHEBI:29105"/>
    </ligand>
</feature>
<keyword evidence="3 7" id="KW-0677">Repeat</keyword>
<dbReference type="HAMAP" id="MF_00383">
    <property type="entry name" value="TF2B_arch"/>
    <property type="match status" value="1"/>
</dbReference>
<evidence type="ECO:0000256" key="4">
    <source>
        <dbReference type="ARBA" id="ARBA00023015"/>
    </source>
</evidence>
<proteinExistence type="inferred from homology"/>
<dbReference type="InterPro" id="IPR036915">
    <property type="entry name" value="Cyclin-like_sf"/>
</dbReference>
<keyword evidence="4 7" id="KW-0805">Transcription regulation</keyword>
<dbReference type="STRING" id="886738.Nlim_0326"/>
<dbReference type="FunFam" id="1.10.472.170:FF:000001">
    <property type="entry name" value="Transcription initiation factor IIB"/>
    <property type="match status" value="1"/>
</dbReference>
<dbReference type="PANTHER" id="PTHR11618:SF13">
    <property type="entry name" value="TRANSCRIPTION INITIATION FACTOR IIB"/>
    <property type="match status" value="1"/>
</dbReference>
<evidence type="ECO:0000313" key="11">
    <source>
        <dbReference type="EMBL" id="EGG42771.1"/>
    </source>
</evidence>
<dbReference type="PANTHER" id="PTHR11618">
    <property type="entry name" value="TRANSCRIPTION INITIATION FACTOR IIB-RELATED"/>
    <property type="match status" value="1"/>
</dbReference>
<dbReference type="GO" id="GO:0003700">
    <property type="term" value="F:DNA-binding transcription factor activity"/>
    <property type="evidence" value="ECO:0007669"/>
    <property type="project" value="UniProtKB-UniRule"/>
</dbReference>
<gene>
    <name evidence="7" type="primary">tfb</name>
    <name evidence="11" type="ORF">Nlim_0326</name>
</gene>
<dbReference type="SUPFAM" id="SSF57783">
    <property type="entry name" value="Zinc beta-ribbon"/>
    <property type="match status" value="1"/>
</dbReference>
<comment type="caution">
    <text evidence="11">The sequence shown here is derived from an EMBL/GenBank/DDBJ whole genome shotgun (WGS) entry which is preliminary data.</text>
</comment>
<dbReference type="InterPro" id="IPR013137">
    <property type="entry name" value="Znf_TFIIB"/>
</dbReference>
<evidence type="ECO:0000259" key="10">
    <source>
        <dbReference type="PROSITE" id="PS51134"/>
    </source>
</evidence>
<dbReference type="Pfam" id="PF00382">
    <property type="entry name" value="TFIIB"/>
    <property type="match status" value="2"/>
</dbReference>
<feature type="binding site" evidence="7">
    <location>
        <position position="30"/>
    </location>
    <ligand>
        <name>Zn(2+)</name>
        <dbReference type="ChEBI" id="CHEBI:29105"/>
    </ligand>
</feature>
<dbReference type="GO" id="GO:0017025">
    <property type="term" value="F:TBP-class protein binding"/>
    <property type="evidence" value="ECO:0007669"/>
    <property type="project" value="InterPro"/>
</dbReference>
<dbReference type="FunFam" id="1.10.472.10:FF:000023">
    <property type="entry name" value="Transcription initiation factor IIB"/>
    <property type="match status" value="1"/>
</dbReference>
<keyword evidence="8" id="KW-0863">Zinc-finger</keyword>
<dbReference type="PRINTS" id="PR00685">
    <property type="entry name" value="TIFACTORIIB"/>
</dbReference>
<dbReference type="InterPro" id="IPR023486">
    <property type="entry name" value="TFIIB_CS"/>
</dbReference>
<feature type="repeat" description="1" evidence="7">
    <location>
        <begin position="124"/>
        <end position="207"/>
    </location>
</feature>
<dbReference type="InterPro" id="IPR023484">
    <property type="entry name" value="TFIIB_arc"/>
</dbReference>
<name>F3KIM7_9ARCH</name>
<dbReference type="PROSITE" id="PS00782">
    <property type="entry name" value="TFIIB"/>
    <property type="match status" value="2"/>
</dbReference>
<dbReference type="InterPro" id="IPR013763">
    <property type="entry name" value="Cyclin-like_dom"/>
</dbReference>
<reference evidence="11" key="1">
    <citation type="journal article" date="2011" name="PLoS ONE">
        <title>Genome of a low-salinity ammonia-oxidizing archaeon determined by single-cell and metagenomic analysis.</title>
        <authorList>
            <person name="Blainey P.C."/>
            <person name="Mosier A.C."/>
            <person name="Potanina A."/>
            <person name="Francis C.A."/>
            <person name="Quake S.R."/>
        </authorList>
    </citation>
    <scope>NUCLEOTIDE SEQUENCE [LARGE SCALE GENOMIC DNA]</scope>
    <source>
        <strain evidence="11">SFB1</strain>
    </source>
</reference>
<feature type="domain" description="TFIIB-type" evidence="10">
    <location>
        <begin position="7"/>
        <end position="38"/>
    </location>
</feature>
<feature type="binding site" evidence="7">
    <location>
        <position position="11"/>
    </location>
    <ligand>
        <name>Zn(2+)</name>
        <dbReference type="ChEBI" id="CHEBI:29105"/>
    </ligand>
</feature>
<evidence type="ECO:0000256" key="6">
    <source>
        <dbReference type="ARBA" id="ARBA00053882"/>
    </source>
</evidence>
<comment type="function">
    <text evidence="6 7">Stabilizes TBP binding to an archaeal box-A promoter. Also responsible for recruiting RNA polymerase II to the pre-initiation complex (DNA-TBP-TFIIB).</text>
</comment>
<dbReference type="GO" id="GO:0097550">
    <property type="term" value="C:transcription preinitiation complex"/>
    <property type="evidence" value="ECO:0007669"/>
    <property type="project" value="TreeGrafter"/>
</dbReference>
<feature type="repeat" description="2" evidence="7">
    <location>
        <begin position="218"/>
        <end position="299"/>
    </location>
</feature>
<dbReference type="PROSITE" id="PS51134">
    <property type="entry name" value="ZF_TFIIB"/>
    <property type="match status" value="1"/>
</dbReference>
<dbReference type="SUPFAM" id="SSF47954">
    <property type="entry name" value="Cyclin-like"/>
    <property type="match status" value="2"/>
</dbReference>
<dbReference type="Gene3D" id="1.10.472.10">
    <property type="entry name" value="Cyclin-like"/>
    <property type="match status" value="1"/>
</dbReference>
<organism evidence="11">
    <name type="scientific">Candidatus Nitrosarchaeum limnium SFB1</name>
    <dbReference type="NCBI Taxonomy" id="886738"/>
    <lineage>
        <taxon>Archaea</taxon>
        <taxon>Nitrososphaerota</taxon>
        <taxon>Nitrososphaeria</taxon>
        <taxon>Nitrosopumilales</taxon>
        <taxon>Nitrosopumilaceae</taxon>
        <taxon>Nitrosarchaeum</taxon>
    </lineage>
</organism>